<reference evidence="1 2" key="1">
    <citation type="journal article" date="2015" name="Genome Biol.">
        <title>Comparative genomics of Steinernema reveals deeply conserved gene regulatory networks.</title>
        <authorList>
            <person name="Dillman A.R."/>
            <person name="Macchietto M."/>
            <person name="Porter C.F."/>
            <person name="Rogers A."/>
            <person name="Williams B."/>
            <person name="Antoshechkin I."/>
            <person name="Lee M.M."/>
            <person name="Goodwin Z."/>
            <person name="Lu X."/>
            <person name="Lewis E.E."/>
            <person name="Goodrich-Blair H."/>
            <person name="Stock S.P."/>
            <person name="Adams B.J."/>
            <person name="Sternberg P.W."/>
            <person name="Mortazavi A."/>
        </authorList>
    </citation>
    <scope>NUCLEOTIDE SEQUENCE [LARGE SCALE GENOMIC DNA]</scope>
    <source>
        <strain evidence="1 2">ALL</strain>
    </source>
</reference>
<organism evidence="1 2">
    <name type="scientific">Steinernema carpocapsae</name>
    <name type="common">Entomopathogenic nematode</name>
    <dbReference type="NCBI Taxonomy" id="34508"/>
    <lineage>
        <taxon>Eukaryota</taxon>
        <taxon>Metazoa</taxon>
        <taxon>Ecdysozoa</taxon>
        <taxon>Nematoda</taxon>
        <taxon>Chromadorea</taxon>
        <taxon>Rhabditida</taxon>
        <taxon>Tylenchina</taxon>
        <taxon>Panagrolaimomorpha</taxon>
        <taxon>Strongyloidoidea</taxon>
        <taxon>Steinernematidae</taxon>
        <taxon>Steinernema</taxon>
    </lineage>
</organism>
<accession>A0A4U8UV08</accession>
<proteinExistence type="predicted"/>
<name>A0A4U8UV08_STECR</name>
<reference evidence="1 2" key="2">
    <citation type="journal article" date="2019" name="G3 (Bethesda)">
        <title>Hybrid Assembly of the Genome of the Entomopathogenic Nematode Steinernema carpocapsae Identifies the X-Chromosome.</title>
        <authorList>
            <person name="Serra L."/>
            <person name="Macchietto M."/>
            <person name="Macias-Munoz A."/>
            <person name="McGill C.J."/>
            <person name="Rodriguez I.M."/>
            <person name="Rodriguez B."/>
            <person name="Murad R."/>
            <person name="Mortazavi A."/>
        </authorList>
    </citation>
    <scope>NUCLEOTIDE SEQUENCE [LARGE SCALE GENOMIC DNA]</scope>
    <source>
        <strain evidence="1 2">ALL</strain>
    </source>
</reference>
<evidence type="ECO:0000313" key="1">
    <source>
        <dbReference type="EMBL" id="TMS35638.1"/>
    </source>
</evidence>
<gene>
    <name evidence="1" type="ORF">L596_002997</name>
</gene>
<sequence length="107" mass="12037">MSKISSQAFVTVVAFVLLAQVLFAGTTFGYVLRVGGAVRPFSFDRFDSRPLGRSYFAAPSKRRLVVRVPFAQNPDNEQLSRIYKSIFTHAKQKKIGEYSLRNFLGEA</sequence>
<keyword evidence="2" id="KW-1185">Reference proteome</keyword>
<protein>
    <submittedName>
        <fullName evidence="1">Uncharacterized protein</fullName>
    </submittedName>
</protein>
<comment type="caution">
    <text evidence="1">The sequence shown here is derived from an EMBL/GenBank/DDBJ whole genome shotgun (WGS) entry which is preliminary data.</text>
</comment>
<dbReference type="OrthoDB" id="5824817at2759"/>
<dbReference type="EMBL" id="AZBU02000001">
    <property type="protein sequence ID" value="TMS35638.1"/>
    <property type="molecule type" value="Genomic_DNA"/>
</dbReference>
<dbReference type="Proteomes" id="UP000298663">
    <property type="component" value="Unassembled WGS sequence"/>
</dbReference>
<evidence type="ECO:0000313" key="2">
    <source>
        <dbReference type="Proteomes" id="UP000298663"/>
    </source>
</evidence>
<dbReference type="AlphaFoldDB" id="A0A4U8UV08"/>